<dbReference type="Pfam" id="PF04471">
    <property type="entry name" value="Mrr_cat"/>
    <property type="match status" value="1"/>
</dbReference>
<gene>
    <name evidence="2" type="ORF">AT302_09850</name>
</gene>
<feature type="domain" description="Restriction endonuclease type IV Mrr" evidence="1">
    <location>
        <begin position="37"/>
        <end position="154"/>
    </location>
</feature>
<evidence type="ECO:0000313" key="2">
    <source>
        <dbReference type="EMBL" id="ALS60020.1"/>
    </source>
</evidence>
<dbReference type="InterPro" id="IPR007560">
    <property type="entry name" value="Restrct_endonuc_IV_Mrr"/>
</dbReference>
<proteinExistence type="predicted"/>
<name>A0ABM5WI58_9BURK</name>
<keyword evidence="3" id="KW-1185">Reference proteome</keyword>
<dbReference type="RefSeq" id="WP_058376939.1">
    <property type="nucleotide sequence ID" value="NZ_CP013480.3"/>
</dbReference>
<evidence type="ECO:0000259" key="1">
    <source>
        <dbReference type="Pfam" id="PF04471"/>
    </source>
</evidence>
<protein>
    <recommendedName>
        <fullName evidence="1">Restriction endonuclease type IV Mrr domain-containing protein</fullName>
    </recommendedName>
</protein>
<accession>A0ABM5WI58</accession>
<dbReference type="Proteomes" id="UP000060277">
    <property type="component" value="Chromosome"/>
</dbReference>
<evidence type="ECO:0000313" key="3">
    <source>
        <dbReference type="Proteomes" id="UP000060277"/>
    </source>
</evidence>
<organism evidence="2 3">
    <name type="scientific">Pandoraea norimbergensis</name>
    <dbReference type="NCBI Taxonomy" id="93219"/>
    <lineage>
        <taxon>Bacteria</taxon>
        <taxon>Pseudomonadati</taxon>
        <taxon>Pseudomonadota</taxon>
        <taxon>Betaproteobacteria</taxon>
        <taxon>Burkholderiales</taxon>
        <taxon>Burkholderiaceae</taxon>
        <taxon>Pandoraea</taxon>
    </lineage>
</organism>
<reference evidence="3" key="1">
    <citation type="submission" date="2015-12" db="EMBL/GenBank/DDBJ databases">
        <title>Complete genome sequence of Pandoraea norimbergensis DSM 11628.</title>
        <authorList>
            <person name="Ee R."/>
            <person name="Lim Y.-L."/>
            <person name="Yong D."/>
            <person name="Yin W.-F."/>
            <person name="Chan K.-G."/>
        </authorList>
    </citation>
    <scope>NUCLEOTIDE SEQUENCE [LARGE SCALE GENOMIC DNA]</scope>
    <source>
        <strain evidence="3">DSM 11628</strain>
    </source>
</reference>
<sequence length="191" mass="21834">MTADTQYTDRVSRYDWTDIAQLWHGVMTCATPDWDPGKALEYLVLKGFELSGAQVRWPYRVDLLDTVNVEQIDGVVYVAGIAALIECKDHSDARRRTKHHVDFTPIAKLRSQLARRPSAMIGCLFTSGDFTDAAITMVNFTKPQTILCWTGKDIEKCVLQRDFSHLMRAKYQACLEHATHYDKNQHKDLLV</sequence>
<dbReference type="InterPro" id="IPR011335">
    <property type="entry name" value="Restrct_endonuc-II-like"/>
</dbReference>
<dbReference type="SUPFAM" id="SSF52980">
    <property type="entry name" value="Restriction endonuclease-like"/>
    <property type="match status" value="1"/>
</dbReference>
<dbReference type="EMBL" id="CP013480">
    <property type="protein sequence ID" value="ALS60020.1"/>
    <property type="molecule type" value="Genomic_DNA"/>
</dbReference>